<feature type="domain" description="Proline utilization A N-terminal" evidence="3">
    <location>
        <begin position="15"/>
        <end position="127"/>
    </location>
</feature>
<evidence type="ECO:0000313" key="4">
    <source>
        <dbReference type="EMBL" id="QDT33224.1"/>
    </source>
</evidence>
<dbReference type="OrthoDB" id="9773461at2"/>
<dbReference type="GO" id="GO:0071949">
    <property type="term" value="F:FAD binding"/>
    <property type="evidence" value="ECO:0007669"/>
    <property type="project" value="TreeGrafter"/>
</dbReference>
<dbReference type="RefSeq" id="WP_145199203.1">
    <property type="nucleotide sequence ID" value="NZ_CP036267.1"/>
</dbReference>
<dbReference type="GO" id="GO:0004657">
    <property type="term" value="F:proline dehydrogenase activity"/>
    <property type="evidence" value="ECO:0007669"/>
    <property type="project" value="InterPro"/>
</dbReference>
<dbReference type="Pfam" id="PF18083">
    <property type="entry name" value="PutA_N"/>
    <property type="match status" value="1"/>
</dbReference>
<dbReference type="GO" id="GO:0010133">
    <property type="term" value="P:L-proline catabolic process to L-glutamate"/>
    <property type="evidence" value="ECO:0007669"/>
    <property type="project" value="TreeGrafter"/>
</dbReference>
<dbReference type="InterPro" id="IPR041514">
    <property type="entry name" value="PutA_N"/>
</dbReference>
<dbReference type="InterPro" id="IPR029041">
    <property type="entry name" value="FAD-linked_oxidoreductase-like"/>
</dbReference>
<dbReference type="InterPro" id="IPR002872">
    <property type="entry name" value="Proline_DH_dom"/>
</dbReference>
<dbReference type="SUPFAM" id="SSF51730">
    <property type="entry name" value="FAD-linked oxidoreductase"/>
    <property type="match status" value="1"/>
</dbReference>
<keyword evidence="5" id="KW-1185">Reference proteome</keyword>
<organism evidence="4 5">
    <name type="scientific">Thalassoglobus polymorphus</name>
    <dbReference type="NCBI Taxonomy" id="2527994"/>
    <lineage>
        <taxon>Bacteria</taxon>
        <taxon>Pseudomonadati</taxon>
        <taxon>Planctomycetota</taxon>
        <taxon>Planctomycetia</taxon>
        <taxon>Planctomycetales</taxon>
        <taxon>Planctomycetaceae</taxon>
        <taxon>Thalassoglobus</taxon>
    </lineage>
</organism>
<evidence type="ECO:0000313" key="5">
    <source>
        <dbReference type="Proteomes" id="UP000315724"/>
    </source>
</evidence>
<feature type="domain" description="Proline dehydrogenase" evidence="2">
    <location>
        <begin position="138"/>
        <end position="442"/>
    </location>
</feature>
<dbReference type="Gene3D" id="3.20.20.220">
    <property type="match status" value="1"/>
</dbReference>
<gene>
    <name evidence="4" type="primary">putA</name>
    <name evidence="4" type="ORF">Mal48_24770</name>
</gene>
<dbReference type="PANTHER" id="PTHR13914:SF0">
    <property type="entry name" value="PROLINE DEHYDROGENASE 1, MITOCHONDRIAL"/>
    <property type="match status" value="1"/>
</dbReference>
<dbReference type="InterPro" id="IPR015659">
    <property type="entry name" value="Proline_oxidase"/>
</dbReference>
<dbReference type="EMBL" id="CP036267">
    <property type="protein sequence ID" value="QDT33224.1"/>
    <property type="molecule type" value="Genomic_DNA"/>
</dbReference>
<dbReference type="KEGG" id="tpol:Mal48_24770"/>
<evidence type="ECO:0000259" key="2">
    <source>
        <dbReference type="Pfam" id="PF01619"/>
    </source>
</evidence>
<dbReference type="AlphaFoldDB" id="A0A517QNQ1"/>
<dbReference type="PANTHER" id="PTHR13914">
    <property type="entry name" value="PROLINE OXIDASE"/>
    <property type="match status" value="1"/>
</dbReference>
<accession>A0A517QNQ1</accession>
<keyword evidence="1" id="KW-0560">Oxidoreductase</keyword>
<sequence>MKKRSKKSSVSLQVEQETQRIGRDLWEHLDRRKPTVFERRWWLDHILEWAMQDESVKVQMFRFVDVLPMLKASTTVTNHLQEYFDEVGSHLPATVRLGLNVAQPDTILGKALAVNARTNARKMAERFIAGTKPQEVFRSVHKLRSKGVAFTLDLLGEAVISEPEAEKYQQAYLDLIEQLAPQVNSWPEDSLLDRDQTGWIPRCQVSLKLSALVSHFKPIDSEGTSERVKEKLRPIFRLARKLDAYVHIDMEHYEHKNLTVQIFKEICMEKEFRDWPDCGIVIQAYLPDAREDLEDLLKWVKKRKTPIGVRLVKGAYWDYETIKAEYRGWKCPVYTQKWESDANFEEQTQFLLKNYEHLKPAIASHNLRSLASAMAWAEELKVPRNAWEIQMLYGMAEEQQQLFSELGYRVRVYAPFGELLPGMSYLVRRLLENTSNESFLRHAYDQNASIEELLRSPVEIGKLATQNAATA</sequence>
<name>A0A517QNQ1_9PLAN</name>
<protein>
    <submittedName>
        <fullName evidence="4">Bifunctional protein PutA</fullName>
    </submittedName>
</protein>
<evidence type="ECO:0000259" key="3">
    <source>
        <dbReference type="Pfam" id="PF18083"/>
    </source>
</evidence>
<reference evidence="4 5" key="1">
    <citation type="submission" date="2019-02" db="EMBL/GenBank/DDBJ databases">
        <title>Deep-cultivation of Planctomycetes and their phenomic and genomic characterization uncovers novel biology.</title>
        <authorList>
            <person name="Wiegand S."/>
            <person name="Jogler M."/>
            <person name="Boedeker C."/>
            <person name="Pinto D."/>
            <person name="Vollmers J."/>
            <person name="Rivas-Marin E."/>
            <person name="Kohn T."/>
            <person name="Peeters S.H."/>
            <person name="Heuer A."/>
            <person name="Rast P."/>
            <person name="Oberbeckmann S."/>
            <person name="Bunk B."/>
            <person name="Jeske O."/>
            <person name="Meyerdierks A."/>
            <person name="Storesund J.E."/>
            <person name="Kallscheuer N."/>
            <person name="Luecker S."/>
            <person name="Lage O.M."/>
            <person name="Pohl T."/>
            <person name="Merkel B.J."/>
            <person name="Hornburger P."/>
            <person name="Mueller R.-W."/>
            <person name="Bruemmer F."/>
            <person name="Labrenz M."/>
            <person name="Spormann A.M."/>
            <person name="Op den Camp H."/>
            <person name="Overmann J."/>
            <person name="Amann R."/>
            <person name="Jetten M.S.M."/>
            <person name="Mascher T."/>
            <person name="Medema M.H."/>
            <person name="Devos D.P."/>
            <person name="Kaster A.-K."/>
            <person name="Ovreas L."/>
            <person name="Rohde M."/>
            <person name="Galperin M.Y."/>
            <person name="Jogler C."/>
        </authorList>
    </citation>
    <scope>NUCLEOTIDE SEQUENCE [LARGE SCALE GENOMIC DNA]</scope>
    <source>
        <strain evidence="4 5">Mal48</strain>
    </source>
</reference>
<dbReference type="Pfam" id="PF01619">
    <property type="entry name" value="Pro_dh"/>
    <property type="match status" value="1"/>
</dbReference>
<dbReference type="Proteomes" id="UP000315724">
    <property type="component" value="Chromosome"/>
</dbReference>
<proteinExistence type="predicted"/>
<evidence type="ECO:0000256" key="1">
    <source>
        <dbReference type="ARBA" id="ARBA00023002"/>
    </source>
</evidence>